<evidence type="ECO:0000256" key="1">
    <source>
        <dbReference type="ARBA" id="ARBA00005901"/>
    </source>
</evidence>
<keyword evidence="7" id="KW-1185">Reference proteome</keyword>
<reference evidence="7" key="1">
    <citation type="submission" date="2017-02" db="EMBL/GenBank/DDBJ databases">
        <title>Comparative genomics and description of representatives of a novel lineage of planctomycetes thriving in anoxic sediments.</title>
        <authorList>
            <person name="Spring S."/>
            <person name="Bunk B."/>
            <person name="Sproer C."/>
        </authorList>
    </citation>
    <scope>NUCLEOTIDE SEQUENCE [LARGE SCALE GENOMIC DNA]</scope>
    <source>
        <strain evidence="7">SM-Chi-D1</strain>
    </source>
</reference>
<dbReference type="GO" id="GO:0042777">
    <property type="term" value="P:proton motive force-driven plasma membrane ATP synthesis"/>
    <property type="evidence" value="ECO:0007669"/>
    <property type="project" value="UniProtKB-UniRule"/>
</dbReference>
<dbReference type="InterPro" id="IPR002842">
    <property type="entry name" value="ATPase_V1_Esu"/>
</dbReference>
<evidence type="ECO:0000256" key="5">
    <source>
        <dbReference type="SAM" id="Coils"/>
    </source>
</evidence>
<protein>
    <recommendedName>
        <fullName evidence="4">V-type proton ATPase subunit E</fullName>
    </recommendedName>
    <alternativeName>
        <fullName evidence="4">V-ATPase subunit E</fullName>
    </alternativeName>
</protein>
<dbReference type="GO" id="GO:0005524">
    <property type="term" value="F:ATP binding"/>
    <property type="evidence" value="ECO:0007669"/>
    <property type="project" value="UniProtKB-UniRule"/>
</dbReference>
<dbReference type="OrthoDB" id="4004at2"/>
<gene>
    <name evidence="4" type="primary">atpE</name>
    <name evidence="6" type="ORF">SMSP2_00071</name>
</gene>
<dbReference type="EMBL" id="CP019646">
    <property type="protein sequence ID" value="AQQ69740.1"/>
    <property type="molecule type" value="Genomic_DNA"/>
</dbReference>
<dbReference type="Pfam" id="PF01991">
    <property type="entry name" value="vATP-synt_E"/>
    <property type="match status" value="1"/>
</dbReference>
<keyword evidence="4" id="KW-0066">ATP synthesis</keyword>
<accession>A0A1Q2MAP9</accession>
<dbReference type="HAMAP" id="MF_00311">
    <property type="entry name" value="ATP_synth_E_arch"/>
    <property type="match status" value="1"/>
</dbReference>
<dbReference type="InterPro" id="IPR038495">
    <property type="entry name" value="ATPase_E_C"/>
</dbReference>
<name>A0A1Q2MAP9_9BACT</name>
<dbReference type="AlphaFoldDB" id="A0A1Q2MAP9"/>
<feature type="coiled-coil region" evidence="5">
    <location>
        <begin position="13"/>
        <end position="62"/>
    </location>
</feature>
<dbReference type="RefSeq" id="WP_146682052.1">
    <property type="nucleotide sequence ID" value="NZ_CP019646.1"/>
</dbReference>
<dbReference type="Proteomes" id="UP000188181">
    <property type="component" value="Chromosome"/>
</dbReference>
<evidence type="ECO:0000256" key="4">
    <source>
        <dbReference type="HAMAP-Rule" id="MF_00311"/>
    </source>
</evidence>
<comment type="function">
    <text evidence="4">Produces ATP from ADP in the presence of a proton gradient across the membrane.</text>
</comment>
<organism evidence="6 7">
    <name type="scientific">Limihaloglobus sulfuriphilus</name>
    <dbReference type="NCBI Taxonomy" id="1851148"/>
    <lineage>
        <taxon>Bacteria</taxon>
        <taxon>Pseudomonadati</taxon>
        <taxon>Planctomycetota</taxon>
        <taxon>Phycisphaerae</taxon>
        <taxon>Sedimentisphaerales</taxon>
        <taxon>Sedimentisphaeraceae</taxon>
        <taxon>Limihaloglobus</taxon>
    </lineage>
</organism>
<dbReference type="STRING" id="1851148.SMSP2_00071"/>
<keyword evidence="2 4" id="KW-0813">Transport</keyword>
<comment type="similarity">
    <text evidence="1 4">Belongs to the V-ATPase E subunit family.</text>
</comment>
<dbReference type="GO" id="GO:0033178">
    <property type="term" value="C:proton-transporting two-sector ATPase complex, catalytic domain"/>
    <property type="evidence" value="ECO:0007669"/>
    <property type="project" value="InterPro"/>
</dbReference>
<dbReference type="KEGG" id="pbas:SMSP2_00071"/>
<keyword evidence="3 4" id="KW-0406">Ion transport</keyword>
<dbReference type="GO" id="GO:0046961">
    <property type="term" value="F:proton-transporting ATPase activity, rotational mechanism"/>
    <property type="evidence" value="ECO:0007669"/>
    <property type="project" value="InterPro"/>
</dbReference>
<evidence type="ECO:0000313" key="7">
    <source>
        <dbReference type="Proteomes" id="UP000188181"/>
    </source>
</evidence>
<keyword evidence="4" id="KW-0375">Hydrogen ion transport</keyword>
<dbReference type="SUPFAM" id="SSF160527">
    <property type="entry name" value="V-type ATPase subunit E-like"/>
    <property type="match status" value="1"/>
</dbReference>
<dbReference type="GO" id="GO:0046933">
    <property type="term" value="F:proton-transporting ATP synthase activity, rotational mechanism"/>
    <property type="evidence" value="ECO:0007669"/>
    <property type="project" value="UniProtKB-UniRule"/>
</dbReference>
<keyword evidence="5" id="KW-0175">Coiled coil</keyword>
<sequence length="195" mass="21964">MTMDAEKIIKKILDEARAEAEKIMQENSKELESMKEKYAAQIEQYKSETEDIAEKRAAEKKRQMLASGRIDAARMILKAKRDGIDQVFSAALEELKNMDKDKYLEMIGSFVKAARPQGDCEMIIGKEEKRINEDFIKDINAQIESAKITLRDKKAGIAGGFILAKGGVRTNVSFEVLMQAAREKLEPKLAGELFS</sequence>
<dbReference type="Gene3D" id="3.30.2320.30">
    <property type="entry name" value="ATP synthase, E subunit, C-terminal"/>
    <property type="match status" value="1"/>
</dbReference>
<proteinExistence type="inferred from homology"/>
<evidence type="ECO:0000313" key="6">
    <source>
        <dbReference type="EMBL" id="AQQ69740.1"/>
    </source>
</evidence>
<evidence type="ECO:0000256" key="2">
    <source>
        <dbReference type="ARBA" id="ARBA00022448"/>
    </source>
</evidence>
<evidence type="ECO:0000256" key="3">
    <source>
        <dbReference type="ARBA" id="ARBA00023065"/>
    </source>
</evidence>